<evidence type="ECO:0000313" key="2">
    <source>
        <dbReference type="EMBL" id="OGZ40139.1"/>
    </source>
</evidence>
<dbReference type="EMBL" id="MHNF01000039">
    <property type="protein sequence ID" value="OGZ40139.1"/>
    <property type="molecule type" value="Genomic_DNA"/>
</dbReference>
<organism evidence="2 3">
    <name type="scientific">Candidatus Portnoybacteria bacterium RIFCSPLOWO2_02_FULL_39_11</name>
    <dbReference type="NCBI Taxonomy" id="1802001"/>
    <lineage>
        <taxon>Bacteria</taxon>
        <taxon>Candidatus Portnoyibacteriota</taxon>
    </lineage>
</organism>
<comment type="caution">
    <text evidence="2">The sequence shown here is derived from an EMBL/GenBank/DDBJ whole genome shotgun (WGS) entry which is preliminary data.</text>
</comment>
<dbReference type="Proteomes" id="UP000177126">
    <property type="component" value="Unassembled WGS sequence"/>
</dbReference>
<feature type="signal peptide" evidence="1">
    <location>
        <begin position="1"/>
        <end position="31"/>
    </location>
</feature>
<proteinExistence type="predicted"/>
<evidence type="ECO:0000256" key="1">
    <source>
        <dbReference type="SAM" id="SignalP"/>
    </source>
</evidence>
<evidence type="ECO:0000313" key="3">
    <source>
        <dbReference type="Proteomes" id="UP000177126"/>
    </source>
</evidence>
<keyword evidence="1" id="KW-0732">Signal</keyword>
<reference evidence="2 3" key="1">
    <citation type="journal article" date="2016" name="Nat. Commun.">
        <title>Thousands of microbial genomes shed light on interconnected biogeochemical processes in an aquifer system.</title>
        <authorList>
            <person name="Anantharaman K."/>
            <person name="Brown C.T."/>
            <person name="Hug L.A."/>
            <person name="Sharon I."/>
            <person name="Castelle C.J."/>
            <person name="Probst A.J."/>
            <person name="Thomas B.C."/>
            <person name="Singh A."/>
            <person name="Wilkins M.J."/>
            <person name="Karaoz U."/>
            <person name="Brodie E.L."/>
            <person name="Williams K.H."/>
            <person name="Hubbard S.S."/>
            <person name="Banfield J.F."/>
        </authorList>
    </citation>
    <scope>NUCLEOTIDE SEQUENCE [LARGE SCALE GENOMIC DNA]</scope>
</reference>
<dbReference type="AlphaFoldDB" id="A0A1G2FPY4"/>
<sequence length="601" mass="67616">MTIRTKNIANRYWLILAVVFFVLALAGSASAFTLGENHIFFVDTSYDISGQTQVRATLRQVGDHALFYTADDWWSSLSATDAETANAAILNLSNEFDKTIYPRLTRVFGSEWSPGIDNELRITILITQINKSTGGYFNSIDEYPQAQITNSNEREMIYLNSTYITSSLVKSFLAHEFQHMINFYQKEKLRNSVEDIWLNEARSEYASSLLGYDNPYDGSNLERRVRDFLRYSTDPLAEWQNEPADYGAVNLFMHYLVSRYGEQILTKMTQTDVVGIVSIDQALAASGFAERFKDIFTNWTVANYVNDCQLGQGQKYCYLDPLLTYAKLHVRPRISNLLSVNEGTELVFSDAIKDWSGRWYEILPQGSGLNLIIKVQGFDNSNLQAALVIFNQDGSKIIQSFNFNAIQSAANIISDFGNQISGAVLILSNQAKTFGFTASDPSYQFSYDAKITSDSQLPSASPLPLPPVPSPAATPLPAPQIVNPNFPDGSLIRVKGDVRVYIINGVYKRWLQSPQILAAYPHLFGQSIIEVTQAQADYYKDAWLVRAAGDYKVYEINGDGTKHWLNMSADQFTNSGRLWSMIYIVNAREKDLYKTGAEVMK</sequence>
<accession>A0A1G2FPY4</accession>
<feature type="chain" id="PRO_5009582882" evidence="1">
    <location>
        <begin position="32"/>
        <end position="601"/>
    </location>
</feature>
<name>A0A1G2FPY4_9BACT</name>
<protein>
    <submittedName>
        <fullName evidence="2">Uncharacterized protein</fullName>
    </submittedName>
</protein>
<gene>
    <name evidence="2" type="ORF">A3B04_03850</name>
</gene>